<reference evidence="2" key="1">
    <citation type="journal article" date="2014" name="Int. J. Syst. Evol. Microbiol.">
        <title>Complete genome sequence of Corynebacterium casei LMG S-19264T (=DSM 44701T), isolated from a smear-ripened cheese.</title>
        <authorList>
            <consortium name="US DOE Joint Genome Institute (JGI-PGF)"/>
            <person name="Walter F."/>
            <person name="Albersmeier A."/>
            <person name="Kalinowski J."/>
            <person name="Ruckert C."/>
        </authorList>
    </citation>
    <scope>NUCLEOTIDE SEQUENCE</scope>
    <source>
        <strain evidence="2">CGMCC 1.15958</strain>
    </source>
</reference>
<dbReference type="Pfam" id="PF12836">
    <property type="entry name" value="HHH_3"/>
    <property type="match status" value="3"/>
</dbReference>
<gene>
    <name evidence="2" type="ORF">GCM10011514_37790</name>
</gene>
<dbReference type="InterPro" id="IPR051675">
    <property type="entry name" value="Endo/Exo/Phosphatase_dom_1"/>
</dbReference>
<dbReference type="PANTHER" id="PTHR21180">
    <property type="entry name" value="ENDONUCLEASE/EXONUCLEASE/PHOSPHATASE FAMILY DOMAIN-CONTAINING PROTEIN 1"/>
    <property type="match status" value="1"/>
</dbReference>
<evidence type="ECO:0000256" key="1">
    <source>
        <dbReference type="SAM" id="Phobius"/>
    </source>
</evidence>
<dbReference type="PANTHER" id="PTHR21180:SF32">
    <property type="entry name" value="ENDONUCLEASE_EXONUCLEASE_PHOSPHATASE FAMILY DOMAIN-CONTAINING PROTEIN 1"/>
    <property type="match status" value="1"/>
</dbReference>
<evidence type="ECO:0000313" key="2">
    <source>
        <dbReference type="EMBL" id="GGD70164.1"/>
    </source>
</evidence>
<dbReference type="GO" id="GO:0015628">
    <property type="term" value="P:protein secretion by the type II secretion system"/>
    <property type="evidence" value="ECO:0007669"/>
    <property type="project" value="TreeGrafter"/>
</dbReference>
<organism evidence="2 3">
    <name type="scientific">Emticicia aquatilis</name>
    <dbReference type="NCBI Taxonomy" id="1537369"/>
    <lineage>
        <taxon>Bacteria</taxon>
        <taxon>Pseudomonadati</taxon>
        <taxon>Bacteroidota</taxon>
        <taxon>Cytophagia</taxon>
        <taxon>Cytophagales</taxon>
        <taxon>Leadbetterellaceae</taxon>
        <taxon>Emticicia</taxon>
    </lineage>
</organism>
<dbReference type="AlphaFoldDB" id="A0A917DTY8"/>
<dbReference type="SUPFAM" id="SSF47781">
    <property type="entry name" value="RuvA domain 2-like"/>
    <property type="match status" value="3"/>
</dbReference>
<protein>
    <submittedName>
        <fullName evidence="2">Competence protein ComEA</fullName>
    </submittedName>
</protein>
<keyword evidence="1" id="KW-0812">Transmembrane</keyword>
<accession>A0A917DTY8</accession>
<dbReference type="Proteomes" id="UP000609064">
    <property type="component" value="Unassembled WGS sequence"/>
</dbReference>
<dbReference type="RefSeq" id="WP_188768278.1">
    <property type="nucleotide sequence ID" value="NZ_BMKK01000008.1"/>
</dbReference>
<dbReference type="InterPro" id="IPR010994">
    <property type="entry name" value="RuvA_2-like"/>
</dbReference>
<reference evidence="2" key="2">
    <citation type="submission" date="2020-09" db="EMBL/GenBank/DDBJ databases">
        <authorList>
            <person name="Sun Q."/>
            <person name="Zhou Y."/>
        </authorList>
    </citation>
    <scope>NUCLEOTIDE SEQUENCE</scope>
    <source>
        <strain evidence="2">CGMCC 1.15958</strain>
    </source>
</reference>
<keyword evidence="1" id="KW-1133">Transmembrane helix</keyword>
<evidence type="ECO:0000313" key="3">
    <source>
        <dbReference type="Proteomes" id="UP000609064"/>
    </source>
</evidence>
<keyword evidence="3" id="KW-1185">Reference proteome</keyword>
<feature type="transmembrane region" description="Helical" evidence="1">
    <location>
        <begin position="21"/>
        <end position="44"/>
    </location>
</feature>
<comment type="caution">
    <text evidence="2">The sequence shown here is derived from an EMBL/GenBank/DDBJ whole genome shotgun (WGS) entry which is preliminary data.</text>
</comment>
<proteinExistence type="predicted"/>
<dbReference type="Gene3D" id="1.10.150.320">
    <property type="entry name" value="Photosystem II 12 kDa extrinsic protein"/>
    <property type="match status" value="1"/>
</dbReference>
<dbReference type="EMBL" id="BMKK01000008">
    <property type="protein sequence ID" value="GGD70164.1"/>
    <property type="molecule type" value="Genomic_DNA"/>
</dbReference>
<dbReference type="GO" id="GO:0015627">
    <property type="term" value="C:type II protein secretion system complex"/>
    <property type="evidence" value="ECO:0007669"/>
    <property type="project" value="TreeGrafter"/>
</dbReference>
<keyword evidence="1" id="KW-0472">Membrane</keyword>
<name>A0A917DTY8_9BACT</name>
<dbReference type="Gene3D" id="1.10.150.280">
    <property type="entry name" value="AF1531-like domain"/>
    <property type="match status" value="2"/>
</dbReference>
<sequence length="332" mass="37757">MKKLTTFVRNLLSVSPAEAKGAVIIFGIILLLIFLMFGADWFFAQKPQNLVISSPKMLDSLTVSLDSRKPNYNNSYQYGGQKFDKFESNKKAYKNFNFDPNTASVEQFEALGLPKFIAERIEKYRSKGGKFRKKEDFAKIYGLLPDTYERLEPYINLPSADDESLRTPQAEATNMERVASGSPIVDKPNESKEVSPKVNLKQPTRFDLNASDTTDFMKIKGIGSGYAKRIIKFRDMLGGFASAEQVRETYGLPPETADELLKYAFVKSGVRKLKVNQLSLTDFRHPYLKYFQAKAIIAYRDQHGLFKSAEDLKQVKVLDEATLLKILPYIEF</sequence>